<comment type="caution">
    <text evidence="1">The sequence shown here is derived from an EMBL/GenBank/DDBJ whole genome shotgun (WGS) entry which is preliminary data.</text>
</comment>
<proteinExistence type="predicted"/>
<keyword evidence="2" id="KW-1185">Reference proteome</keyword>
<evidence type="ECO:0000313" key="1">
    <source>
        <dbReference type="EMBL" id="MCI4378272.1"/>
    </source>
</evidence>
<name>A0ACC5WGT7_PANGG</name>
<evidence type="ECO:0000313" key="2">
    <source>
        <dbReference type="Proteomes" id="UP000829447"/>
    </source>
</evidence>
<gene>
    <name evidence="1" type="ORF">PGIGA_G00214030</name>
</gene>
<accession>A0ACC5WGT7</accession>
<organism evidence="1 2">
    <name type="scientific">Pangasianodon gigas</name>
    <name type="common">Mekong giant catfish</name>
    <name type="synonym">Pangasius gigas</name>
    <dbReference type="NCBI Taxonomy" id="30993"/>
    <lineage>
        <taxon>Eukaryota</taxon>
        <taxon>Metazoa</taxon>
        <taxon>Chordata</taxon>
        <taxon>Craniata</taxon>
        <taxon>Vertebrata</taxon>
        <taxon>Euteleostomi</taxon>
        <taxon>Actinopterygii</taxon>
        <taxon>Neopterygii</taxon>
        <taxon>Teleostei</taxon>
        <taxon>Ostariophysi</taxon>
        <taxon>Siluriformes</taxon>
        <taxon>Pangasiidae</taxon>
        <taxon>Pangasianodon</taxon>
    </lineage>
</organism>
<sequence>MCSEKSRSDQGSISVLSSVHLWLRTEAPDTSGQSADDEYVVYNTDQIRLKYVVQYLLTEDEVKDFQPHVDTTLAPPHFASSSHLLSSDDGEDLGVTKNPLEEVTAGLLDSNGQTLPLQAVHVRCKLMDLLSQVVIFQTYTNNSSVPIEAKYVFPLEETAAVCGFEAFINGKHVIGKVKEKEQARKEYKQAIEKGHGAYLMDQDAPDVFTISVGNLPPGATVLIKVTFITELVVRAGTIIFSLPGSVAPWQQSSALNQRTQTTVEKVCVNELQPEGNKNSLTLVLLSSLR</sequence>
<dbReference type="EMBL" id="CM040458">
    <property type="protein sequence ID" value="MCI4378272.1"/>
    <property type="molecule type" value="Genomic_DNA"/>
</dbReference>
<reference evidence="1 2" key="1">
    <citation type="journal article" date="2022" name="bioRxiv">
        <title>An ancient truncated duplication of the anti-Mullerian hormone receptor type 2 gene is a potential conserved master sex determinant in the Pangasiidae catfish family.</title>
        <authorList>
            <person name="Wen M."/>
            <person name="Pan Q."/>
            <person name="Jouanno E."/>
            <person name="Montfort J."/>
            <person name="Zahm M."/>
            <person name="Cabau C."/>
            <person name="Klopp C."/>
            <person name="Iampietro C."/>
            <person name="Roques C."/>
            <person name="Bouchez O."/>
            <person name="Castinel A."/>
            <person name="Donnadieu C."/>
            <person name="Parrinello H."/>
            <person name="Poncet C."/>
            <person name="Belmonte E."/>
            <person name="Gautier V."/>
            <person name="Avarre J.-C."/>
            <person name="Dugue R."/>
            <person name="Gustiano R."/>
            <person name="Ha T.T.T."/>
            <person name="Campet M."/>
            <person name="Sriphairoj K."/>
            <person name="Ribolli J."/>
            <person name="de Almeida F.L."/>
            <person name="Desvignes T."/>
            <person name="Postlethwait J.H."/>
            <person name="Bucao C.F."/>
            <person name="Robinson-Rechavi M."/>
            <person name="Bobe J."/>
            <person name="Herpin A."/>
            <person name="Guiguen Y."/>
        </authorList>
    </citation>
    <scope>NUCLEOTIDE SEQUENCE [LARGE SCALE GENOMIC DNA]</scope>
    <source>
        <strain evidence="1">YG-Dec2019</strain>
    </source>
</reference>
<dbReference type="Proteomes" id="UP000829447">
    <property type="component" value="Linkage Group LG5"/>
</dbReference>
<protein>
    <submittedName>
        <fullName evidence="1">Uncharacterized protein</fullName>
    </submittedName>
</protein>